<dbReference type="Pfam" id="PF09002">
    <property type="entry name" value="Card1_endonuc"/>
    <property type="match status" value="1"/>
</dbReference>
<name>A0A644X6B2_9ZZZZ</name>
<dbReference type="SUPFAM" id="SSF52980">
    <property type="entry name" value="Restriction endonuclease-like"/>
    <property type="match status" value="1"/>
</dbReference>
<evidence type="ECO:0000313" key="2">
    <source>
        <dbReference type="EMBL" id="MPM11675.1"/>
    </source>
</evidence>
<feature type="domain" description="Card1 endonuclease" evidence="1">
    <location>
        <begin position="250"/>
        <end position="378"/>
    </location>
</feature>
<protein>
    <recommendedName>
        <fullName evidence="1">Card1 endonuclease domain-containing protein</fullName>
    </recommendedName>
</protein>
<dbReference type="InterPro" id="IPR011335">
    <property type="entry name" value="Restrct_endonuc-II-like"/>
</dbReference>
<dbReference type="GO" id="GO:0003676">
    <property type="term" value="F:nucleic acid binding"/>
    <property type="evidence" value="ECO:0007669"/>
    <property type="project" value="InterPro"/>
</dbReference>
<dbReference type="AlphaFoldDB" id="A0A644X6B2"/>
<proteinExistence type="predicted"/>
<organism evidence="2">
    <name type="scientific">bioreactor metagenome</name>
    <dbReference type="NCBI Taxonomy" id="1076179"/>
    <lineage>
        <taxon>unclassified sequences</taxon>
        <taxon>metagenomes</taxon>
        <taxon>ecological metagenomes</taxon>
    </lineage>
</organism>
<gene>
    <name evidence="2" type="ORF">SDC9_58025</name>
</gene>
<sequence length="383" mass="44230">MNVDILINQLDNHNGANILATKRFNPREVLFIYDKSKIDLINTVENYYKNYLSSIKFNKVLIEEGNIALLNKIINESKDKNLLINLTGGSRINSLMLLNISKDNSIKSIYIDVKNKNLYIFDKDIEVAKEEYEDMQLEKIIKASGGTLLSDSSDLSNKEDLIYLTKSIYKNLDLWHKYKQKLYDANIFIHHYEDSKTVTIKVQLLLEEEKNLINKILKRLREMGGVDYSQISDGEITVNFKNEYLKSFIFKSGTWLEIATNIMIREIKEIDEVKSGVMFLWNDKSNIVKNELDVIAVKDAIPIFISCKDSDKYNEEALNELDVYSKQIGGSRAFKILVATKEPIKLAVKERAKEMGINLIIFDGIEENFKSQIKKIVINKNKE</sequence>
<dbReference type="EMBL" id="VSSQ01001863">
    <property type="protein sequence ID" value="MPM11675.1"/>
    <property type="molecule type" value="Genomic_DNA"/>
</dbReference>
<evidence type="ECO:0000259" key="1">
    <source>
        <dbReference type="Pfam" id="PF09002"/>
    </source>
</evidence>
<dbReference type="Gene3D" id="3.40.50.10770">
    <property type="entry name" value="Hypothetical protein VC1899 like domain (Restriction endonuclease-like)"/>
    <property type="match status" value="1"/>
</dbReference>
<dbReference type="InterPro" id="IPR011856">
    <property type="entry name" value="tRNA_endonuc-like_dom_sf"/>
</dbReference>
<dbReference type="Gene3D" id="3.40.1350.10">
    <property type="match status" value="1"/>
</dbReference>
<accession>A0A644X6B2</accession>
<reference evidence="2" key="1">
    <citation type="submission" date="2019-08" db="EMBL/GenBank/DDBJ databases">
        <authorList>
            <person name="Kucharzyk K."/>
            <person name="Murdoch R.W."/>
            <person name="Higgins S."/>
            <person name="Loffler F."/>
        </authorList>
    </citation>
    <scope>NUCLEOTIDE SEQUENCE</scope>
</reference>
<dbReference type="InterPro" id="IPR015093">
    <property type="entry name" value="Card1_endonucl_dom"/>
</dbReference>
<comment type="caution">
    <text evidence="2">The sequence shown here is derived from an EMBL/GenBank/DDBJ whole genome shotgun (WGS) entry which is preliminary data.</text>
</comment>